<organism evidence="2 3">
    <name type="scientific">Aureobasidium pullulans</name>
    <name type="common">Black yeast</name>
    <name type="synonym">Pullularia pullulans</name>
    <dbReference type="NCBI Taxonomy" id="5580"/>
    <lineage>
        <taxon>Eukaryota</taxon>
        <taxon>Fungi</taxon>
        <taxon>Dikarya</taxon>
        <taxon>Ascomycota</taxon>
        <taxon>Pezizomycotina</taxon>
        <taxon>Dothideomycetes</taxon>
        <taxon>Dothideomycetidae</taxon>
        <taxon>Dothideales</taxon>
        <taxon>Saccotheciaceae</taxon>
        <taxon>Aureobasidium</taxon>
    </lineage>
</organism>
<feature type="region of interest" description="Disordered" evidence="1">
    <location>
        <begin position="369"/>
        <end position="424"/>
    </location>
</feature>
<dbReference type="EMBL" id="QZAF01000565">
    <property type="protein sequence ID" value="THV66106.1"/>
    <property type="molecule type" value="Genomic_DNA"/>
</dbReference>
<gene>
    <name evidence="2" type="ORF">D6D28_08606</name>
</gene>
<proteinExistence type="predicted"/>
<feature type="region of interest" description="Disordered" evidence="1">
    <location>
        <begin position="33"/>
        <end position="56"/>
    </location>
</feature>
<accession>A0A4S8S7B3</accession>
<evidence type="ECO:0000313" key="2">
    <source>
        <dbReference type="EMBL" id="THV66106.1"/>
    </source>
</evidence>
<dbReference type="Proteomes" id="UP000304951">
    <property type="component" value="Unassembled WGS sequence"/>
</dbReference>
<evidence type="ECO:0000313" key="3">
    <source>
        <dbReference type="Proteomes" id="UP000304951"/>
    </source>
</evidence>
<feature type="compositionally biased region" description="Low complexity" evidence="1">
    <location>
        <begin position="383"/>
        <end position="392"/>
    </location>
</feature>
<feature type="region of interest" description="Disordered" evidence="1">
    <location>
        <begin position="115"/>
        <end position="140"/>
    </location>
</feature>
<feature type="compositionally biased region" description="Basic residues" evidence="1">
    <location>
        <begin position="398"/>
        <end position="415"/>
    </location>
</feature>
<sequence length="629" mass="71565">MDSIPANSSFILKIQSVASSVFGALFSRRHLAPTRQLEGTRQTTTSSSSPSAPQFRRVGTLVNHQTHHYPSSSSEEDNTFSKPASSLFRQLLICSAMAPPYNFADNGPIPQGDPCSQLQSANVSKPIAPHRRAKRSQRERAARAVQQLNPSQEQSVHPVISTNDLSQQFKPRHEDGSVVKMDTMPSLAQRADQALLEYLDKRRITSHFLNEIDDFLTSYPELLKACPMWCYQLATLPPLDAYMFFIRGYLRPARYVDGALPSLDQLQIPDRPVYLEHSVFDAELFEFFADIGICYEILGDMDKEVALLTQDYLSGRQLNRHQLIFLAMVTYANPVDALKYYEYCYKTDFRQNRYVSCVDILSHLARFDPMPAPKPARPPPRSAPRAPKISAPMNAPKGPRKAPKSARNFRNRRRPVRDQPDGLKASGVEIMRSFRKARNAMAKAADRGHDVIPVLIDCFADTVQRRSAQRPSRDELNRLCEVAYEVLEREYMTGGTRDIVELVMMLAPQARYGRAPSHFHPYVNNPTGAFYGIRSRYMRSAVNQVKMLYGKEAKTGSQPSHSLARDVKKAEYRLADLIGWYARLDGSMNKEEYEFLRTVFPHRMFEDAAEYDLINTGRLDVLLLLERWV</sequence>
<dbReference type="AlphaFoldDB" id="A0A4S8S7B3"/>
<feature type="compositionally biased region" description="Pro residues" evidence="1">
    <location>
        <begin position="370"/>
        <end position="382"/>
    </location>
</feature>
<comment type="caution">
    <text evidence="2">The sequence shown here is derived from an EMBL/GenBank/DDBJ whole genome shotgun (WGS) entry which is preliminary data.</text>
</comment>
<protein>
    <submittedName>
        <fullName evidence="2">Uncharacterized protein</fullName>
    </submittedName>
</protein>
<evidence type="ECO:0000256" key="1">
    <source>
        <dbReference type="SAM" id="MobiDB-lite"/>
    </source>
</evidence>
<name>A0A4S8S7B3_AURPU</name>
<reference evidence="2 3" key="1">
    <citation type="submission" date="2018-10" db="EMBL/GenBank/DDBJ databases">
        <title>Fifty Aureobasidium pullulans genomes reveal a recombining polyextremotolerant generalist.</title>
        <authorList>
            <person name="Gostincar C."/>
            <person name="Turk M."/>
            <person name="Zajc J."/>
            <person name="Gunde-Cimerman N."/>
        </authorList>
    </citation>
    <scope>NUCLEOTIDE SEQUENCE [LARGE SCALE GENOMIC DNA]</scope>
    <source>
        <strain evidence="2 3">EXF-11900</strain>
    </source>
</reference>